<protein>
    <submittedName>
        <fullName evidence="2">Uncharacterized protein</fullName>
    </submittedName>
</protein>
<dbReference type="EMBL" id="JARIHO010000006">
    <property type="protein sequence ID" value="KAJ7359716.1"/>
    <property type="molecule type" value="Genomic_DNA"/>
</dbReference>
<feature type="compositionally biased region" description="Polar residues" evidence="1">
    <location>
        <begin position="192"/>
        <end position="223"/>
    </location>
</feature>
<dbReference type="AlphaFoldDB" id="A0AAD7F112"/>
<comment type="caution">
    <text evidence="2">The sequence shown here is derived from an EMBL/GenBank/DDBJ whole genome shotgun (WGS) entry which is preliminary data.</text>
</comment>
<evidence type="ECO:0000313" key="3">
    <source>
        <dbReference type="Proteomes" id="UP001218218"/>
    </source>
</evidence>
<keyword evidence="3" id="KW-1185">Reference proteome</keyword>
<accession>A0AAD7F112</accession>
<evidence type="ECO:0000313" key="2">
    <source>
        <dbReference type="EMBL" id="KAJ7359716.1"/>
    </source>
</evidence>
<gene>
    <name evidence="2" type="ORF">DFH08DRAFT_734563</name>
</gene>
<reference evidence="2" key="1">
    <citation type="submission" date="2023-03" db="EMBL/GenBank/DDBJ databases">
        <title>Massive genome expansion in bonnet fungi (Mycena s.s.) driven by repeated elements and novel gene families across ecological guilds.</title>
        <authorList>
            <consortium name="Lawrence Berkeley National Laboratory"/>
            <person name="Harder C.B."/>
            <person name="Miyauchi S."/>
            <person name="Viragh M."/>
            <person name="Kuo A."/>
            <person name="Thoen E."/>
            <person name="Andreopoulos B."/>
            <person name="Lu D."/>
            <person name="Skrede I."/>
            <person name="Drula E."/>
            <person name="Henrissat B."/>
            <person name="Morin E."/>
            <person name="Kohler A."/>
            <person name="Barry K."/>
            <person name="LaButti K."/>
            <person name="Morin E."/>
            <person name="Salamov A."/>
            <person name="Lipzen A."/>
            <person name="Mereny Z."/>
            <person name="Hegedus B."/>
            <person name="Baldrian P."/>
            <person name="Stursova M."/>
            <person name="Weitz H."/>
            <person name="Taylor A."/>
            <person name="Grigoriev I.V."/>
            <person name="Nagy L.G."/>
            <person name="Martin F."/>
            <person name="Kauserud H."/>
        </authorList>
    </citation>
    <scope>NUCLEOTIDE SEQUENCE</scope>
    <source>
        <strain evidence="2">CBHHK002</strain>
    </source>
</reference>
<evidence type="ECO:0000256" key="1">
    <source>
        <dbReference type="SAM" id="MobiDB-lite"/>
    </source>
</evidence>
<feature type="compositionally biased region" description="Low complexity" evidence="1">
    <location>
        <begin position="277"/>
        <end position="286"/>
    </location>
</feature>
<proteinExistence type="predicted"/>
<feature type="compositionally biased region" description="Pro residues" evidence="1">
    <location>
        <begin position="297"/>
        <end position="306"/>
    </location>
</feature>
<dbReference type="Proteomes" id="UP001218218">
    <property type="component" value="Unassembled WGS sequence"/>
</dbReference>
<name>A0AAD7F112_9AGAR</name>
<sequence length="306" mass="33902">MVFRLPTHLDNLIPPPSTQAPASAARPWRGTLAVRGMRPSDLGSNQEIRVTAVETDGDSDVRRWPRQFFAQLTHGRPILNEVRAWIRQHAPPISTFMPDRLPDPDTNVVNLTTFRSLSRMLFENQIVAIAGWGTDTFPGGGIIIIPAEHSSALLVAALFFSQFPDIITTRLNTPSSPLITTQSQHHTLYTQPMQPMSSTTTPISPLYAQSASGSRQIPSPTSYRRSRHDGSLSPIEQPISRSRQEQYRSHPAHPAHPHPQIHAAWPAPSDDDDKQYSHSPYSAHPGSHPHSHSRYSGPPPPPPRTS</sequence>
<feature type="region of interest" description="Disordered" evidence="1">
    <location>
        <begin position="192"/>
        <end position="306"/>
    </location>
</feature>
<feature type="compositionally biased region" description="Low complexity" evidence="1">
    <location>
        <begin position="258"/>
        <end position="268"/>
    </location>
</feature>
<organism evidence="2 3">
    <name type="scientific">Mycena albidolilacea</name>
    <dbReference type="NCBI Taxonomy" id="1033008"/>
    <lineage>
        <taxon>Eukaryota</taxon>
        <taxon>Fungi</taxon>
        <taxon>Dikarya</taxon>
        <taxon>Basidiomycota</taxon>
        <taxon>Agaricomycotina</taxon>
        <taxon>Agaricomycetes</taxon>
        <taxon>Agaricomycetidae</taxon>
        <taxon>Agaricales</taxon>
        <taxon>Marasmiineae</taxon>
        <taxon>Mycenaceae</taxon>
        <taxon>Mycena</taxon>
    </lineage>
</organism>